<dbReference type="Proteomes" id="UP000623467">
    <property type="component" value="Unassembled WGS sequence"/>
</dbReference>
<keyword evidence="1" id="KW-0732">Signal</keyword>
<reference evidence="2" key="1">
    <citation type="submission" date="2020-05" db="EMBL/GenBank/DDBJ databases">
        <title>Mycena genomes resolve the evolution of fungal bioluminescence.</title>
        <authorList>
            <person name="Tsai I.J."/>
        </authorList>
    </citation>
    <scope>NUCLEOTIDE SEQUENCE</scope>
    <source>
        <strain evidence="2">160909Yilan</strain>
    </source>
</reference>
<evidence type="ECO:0000256" key="1">
    <source>
        <dbReference type="SAM" id="SignalP"/>
    </source>
</evidence>
<dbReference type="OrthoDB" id="10010954at2759"/>
<dbReference type="EMBL" id="JACAZH010000005">
    <property type="protein sequence ID" value="KAF7367693.1"/>
    <property type="molecule type" value="Genomic_DNA"/>
</dbReference>
<name>A0A8H7DD34_9AGAR</name>
<accession>A0A8H7DD34</accession>
<sequence>MRQSFYVVPLVLAGVTLADPTLQQMLGFLQQFNADLSYPQNIAVAKTINYTGFTEDVVGRVDVTETFIGQELNTEYLFGLFAGIATGAVAGTPLIGVPLNATLVDLVIENNLMIATAQRDFNWTVAIEPTLWQLKFLFNDEGLVTQYDAILYRSSALFATVLPKVAKAAIKELRLPPHTSDTVALQTRAATDVCAGHAAYCTGANKQYKSTEACMDFVLHRIPLGEIWQGGQNTAMCRYIHTPMLQLRPAVHCPHVGPSGGDMCFDHTYESMVQSPFPQPFVALPDNLTLADLGL</sequence>
<evidence type="ECO:0000313" key="2">
    <source>
        <dbReference type="EMBL" id="KAF7367693.1"/>
    </source>
</evidence>
<organism evidence="2 3">
    <name type="scientific">Mycena sanguinolenta</name>
    <dbReference type="NCBI Taxonomy" id="230812"/>
    <lineage>
        <taxon>Eukaryota</taxon>
        <taxon>Fungi</taxon>
        <taxon>Dikarya</taxon>
        <taxon>Basidiomycota</taxon>
        <taxon>Agaricomycotina</taxon>
        <taxon>Agaricomycetes</taxon>
        <taxon>Agaricomycetidae</taxon>
        <taxon>Agaricales</taxon>
        <taxon>Marasmiineae</taxon>
        <taxon>Mycenaceae</taxon>
        <taxon>Mycena</taxon>
    </lineage>
</organism>
<proteinExistence type="predicted"/>
<comment type="caution">
    <text evidence="2">The sequence shown here is derived from an EMBL/GenBank/DDBJ whole genome shotgun (WGS) entry which is preliminary data.</text>
</comment>
<gene>
    <name evidence="2" type="ORF">MSAN_00833100</name>
</gene>
<keyword evidence="3" id="KW-1185">Reference proteome</keyword>
<evidence type="ECO:0000313" key="3">
    <source>
        <dbReference type="Proteomes" id="UP000623467"/>
    </source>
</evidence>
<feature type="chain" id="PRO_5034179976" evidence="1">
    <location>
        <begin position="19"/>
        <end position="295"/>
    </location>
</feature>
<protein>
    <submittedName>
        <fullName evidence="2">Secreted protein</fullName>
    </submittedName>
</protein>
<dbReference type="AlphaFoldDB" id="A0A8H7DD34"/>
<feature type="signal peptide" evidence="1">
    <location>
        <begin position="1"/>
        <end position="18"/>
    </location>
</feature>